<proteinExistence type="predicted"/>
<dbReference type="CDD" id="cd00199">
    <property type="entry name" value="WAP"/>
    <property type="match status" value="1"/>
</dbReference>
<dbReference type="Pfam" id="PF00095">
    <property type="entry name" value="WAP"/>
    <property type="match status" value="4"/>
</dbReference>
<gene>
    <name evidence="2" type="ORF">MCOR_750</name>
</gene>
<dbReference type="PROSITE" id="PS51390">
    <property type="entry name" value="WAP"/>
    <property type="match status" value="4"/>
</dbReference>
<feature type="domain" description="WAP" evidence="1">
    <location>
        <begin position="112"/>
        <end position="149"/>
    </location>
</feature>
<keyword evidence="3" id="KW-1185">Reference proteome</keyword>
<dbReference type="EMBL" id="CACVKT020000177">
    <property type="protein sequence ID" value="CAC5356752.1"/>
    <property type="molecule type" value="Genomic_DNA"/>
</dbReference>
<dbReference type="InterPro" id="IPR036645">
    <property type="entry name" value="Elafin-like_sf"/>
</dbReference>
<dbReference type="GO" id="GO:0004867">
    <property type="term" value="F:serine-type endopeptidase inhibitor activity"/>
    <property type="evidence" value="ECO:0007669"/>
    <property type="project" value="TreeGrafter"/>
</dbReference>
<feature type="domain" description="WAP" evidence="1">
    <location>
        <begin position="59"/>
        <end position="106"/>
    </location>
</feature>
<feature type="domain" description="WAP" evidence="1">
    <location>
        <begin position="221"/>
        <end position="273"/>
    </location>
</feature>
<dbReference type="SMART" id="SM00217">
    <property type="entry name" value="WAP"/>
    <property type="match status" value="4"/>
</dbReference>
<reference evidence="2 3" key="1">
    <citation type="submission" date="2020-06" db="EMBL/GenBank/DDBJ databases">
        <authorList>
            <person name="Li R."/>
            <person name="Bekaert M."/>
        </authorList>
    </citation>
    <scope>NUCLEOTIDE SEQUENCE [LARGE SCALE GENOMIC DNA]</scope>
    <source>
        <strain evidence="3">wild</strain>
    </source>
</reference>
<evidence type="ECO:0000313" key="3">
    <source>
        <dbReference type="Proteomes" id="UP000507470"/>
    </source>
</evidence>
<dbReference type="FunFam" id="4.10.75.10:FF:000001">
    <property type="entry name" value="Anosmin 1"/>
    <property type="match status" value="1"/>
</dbReference>
<organism evidence="2 3">
    <name type="scientific">Mytilus coruscus</name>
    <name type="common">Sea mussel</name>
    <dbReference type="NCBI Taxonomy" id="42192"/>
    <lineage>
        <taxon>Eukaryota</taxon>
        <taxon>Metazoa</taxon>
        <taxon>Spiralia</taxon>
        <taxon>Lophotrochozoa</taxon>
        <taxon>Mollusca</taxon>
        <taxon>Bivalvia</taxon>
        <taxon>Autobranchia</taxon>
        <taxon>Pteriomorphia</taxon>
        <taxon>Mytilida</taxon>
        <taxon>Mytiloidea</taxon>
        <taxon>Mytilidae</taxon>
        <taxon>Mytilinae</taxon>
        <taxon>Mytilus</taxon>
    </lineage>
</organism>
<accession>A0A6J7ZVY3</accession>
<dbReference type="InterPro" id="IPR050514">
    <property type="entry name" value="WAP_four-disulfide_core"/>
</dbReference>
<dbReference type="GO" id="GO:0045087">
    <property type="term" value="P:innate immune response"/>
    <property type="evidence" value="ECO:0007669"/>
    <property type="project" value="TreeGrafter"/>
</dbReference>
<dbReference type="InterPro" id="IPR008197">
    <property type="entry name" value="WAP_dom"/>
</dbReference>
<protein>
    <submittedName>
        <fullName evidence="2">WFDC3</fullName>
    </submittedName>
</protein>
<evidence type="ECO:0000259" key="1">
    <source>
        <dbReference type="PROSITE" id="PS51390"/>
    </source>
</evidence>
<dbReference type="PANTHER" id="PTHR19441:SF95">
    <property type="entry name" value="PERLWAPIN ISOFORM X1"/>
    <property type="match status" value="1"/>
</dbReference>
<evidence type="ECO:0000313" key="2">
    <source>
        <dbReference type="EMBL" id="CAC5356752.1"/>
    </source>
</evidence>
<dbReference type="GO" id="GO:0005615">
    <property type="term" value="C:extracellular space"/>
    <property type="evidence" value="ECO:0007669"/>
    <property type="project" value="TreeGrafter"/>
</dbReference>
<dbReference type="Gene3D" id="4.10.75.10">
    <property type="entry name" value="Elafin-like"/>
    <property type="match status" value="4"/>
</dbReference>
<dbReference type="SUPFAM" id="SSF57256">
    <property type="entry name" value="Elafin-like"/>
    <property type="match status" value="4"/>
</dbReference>
<dbReference type="PRINTS" id="PR00003">
    <property type="entry name" value="4DISULPHCORE"/>
</dbReference>
<name>A0A6J7ZVY3_MYTCO</name>
<sequence length="273" mass="28326">MSDNILSNASIVGNGKPGRCPAVLPDSIGPCVDLPICNVDSDCYGVQKCCPNGPNGFPVDPKPGTCPVLPPGSAGTCAEHCSVDSDCQDVQKCCSNGCGHDCFFPAWYLSSTPPDTAGTCVDLCSVDSDCLGDQKCCSHGCGHSCSSPVSSCPPEPKCPIPPRGPPGTCKPQCIFEYKVINGLRCRIKCVIGPQGPRGPPCPPTGCPGAGQPEPAAQQGFSGALLGEHHCPVDPGPNSNCYGHYHRYCNNDSSCPKRTKCCKQGCSYKCVDAV</sequence>
<dbReference type="AlphaFoldDB" id="A0A6J7ZVY3"/>
<dbReference type="OrthoDB" id="5912026at2759"/>
<feature type="domain" description="WAP" evidence="1">
    <location>
        <begin position="13"/>
        <end position="53"/>
    </location>
</feature>
<dbReference type="GO" id="GO:0019731">
    <property type="term" value="P:antibacterial humoral response"/>
    <property type="evidence" value="ECO:0007669"/>
    <property type="project" value="TreeGrafter"/>
</dbReference>
<dbReference type="Proteomes" id="UP000507470">
    <property type="component" value="Unassembled WGS sequence"/>
</dbReference>
<dbReference type="PANTHER" id="PTHR19441">
    <property type="entry name" value="WHEY ACDIC PROTEIN WAP"/>
    <property type="match status" value="1"/>
</dbReference>